<dbReference type="SUPFAM" id="SSF55961">
    <property type="entry name" value="Bet v1-like"/>
    <property type="match status" value="1"/>
</dbReference>
<proteinExistence type="predicted"/>
<evidence type="ECO:0000313" key="2">
    <source>
        <dbReference type="Proteomes" id="UP000051302"/>
    </source>
</evidence>
<sequence>MPYQIKGVTIMKKLFRNEILIKADKKDVQQFLLTAPNWLKWNWAIGKIETVNENTYAIHRDVDALNKDEIVEIKAVDNKIICQSTTGRMEYQLVFELTDQAGLTKVTETLYPTNNLQLPLTLLAPIAKHAFNQNLQVLKEFLEAQVTKL</sequence>
<dbReference type="Proteomes" id="UP000051302">
    <property type="component" value="Unassembled WGS sequence"/>
</dbReference>
<dbReference type="EMBL" id="AZFV01000007">
    <property type="protein sequence ID" value="KRM17692.1"/>
    <property type="molecule type" value="Genomic_DNA"/>
</dbReference>
<protein>
    <submittedName>
        <fullName evidence="1">Uncharacterized protein</fullName>
    </submittedName>
</protein>
<reference evidence="1 2" key="1">
    <citation type="journal article" date="2015" name="Genome Announc.">
        <title>Expanding the biotechnology potential of lactobacilli through comparative genomics of 213 strains and associated genera.</title>
        <authorList>
            <person name="Sun Z."/>
            <person name="Harris H.M."/>
            <person name="McCann A."/>
            <person name="Guo C."/>
            <person name="Argimon S."/>
            <person name="Zhang W."/>
            <person name="Yang X."/>
            <person name="Jeffery I.B."/>
            <person name="Cooney J.C."/>
            <person name="Kagawa T.F."/>
            <person name="Liu W."/>
            <person name="Song Y."/>
            <person name="Salvetti E."/>
            <person name="Wrobel A."/>
            <person name="Rasinkangas P."/>
            <person name="Parkhill J."/>
            <person name="Rea M.C."/>
            <person name="O'Sullivan O."/>
            <person name="Ritari J."/>
            <person name="Douillard F.P."/>
            <person name="Paul Ross R."/>
            <person name="Yang R."/>
            <person name="Briner A.E."/>
            <person name="Felis G.E."/>
            <person name="de Vos W.M."/>
            <person name="Barrangou R."/>
            <person name="Klaenhammer T.R."/>
            <person name="Caufield P.W."/>
            <person name="Cui Y."/>
            <person name="Zhang H."/>
            <person name="O'Toole P.W."/>
        </authorList>
    </citation>
    <scope>NUCLEOTIDE SEQUENCE [LARGE SCALE GENOMIC DNA]</scope>
    <source>
        <strain evidence="1 2">DSM 16982</strain>
    </source>
</reference>
<organism evidence="1 2">
    <name type="scientific">Companilactobacillus nantensis DSM 16982</name>
    <dbReference type="NCBI Taxonomy" id="1423774"/>
    <lineage>
        <taxon>Bacteria</taxon>
        <taxon>Bacillati</taxon>
        <taxon>Bacillota</taxon>
        <taxon>Bacilli</taxon>
        <taxon>Lactobacillales</taxon>
        <taxon>Lactobacillaceae</taxon>
        <taxon>Companilactobacillus</taxon>
    </lineage>
</organism>
<accession>A0A0R1WTD3</accession>
<gene>
    <name evidence="1" type="ORF">FD31_GL002451</name>
</gene>
<dbReference type="STRING" id="1423774.FD31_GL002451"/>
<name>A0A0R1WTD3_9LACO</name>
<dbReference type="AlphaFoldDB" id="A0A0R1WTD3"/>
<dbReference type="PATRIC" id="fig|1423774.3.peg.2546"/>
<comment type="caution">
    <text evidence="1">The sequence shown here is derived from an EMBL/GenBank/DDBJ whole genome shotgun (WGS) entry which is preliminary data.</text>
</comment>
<evidence type="ECO:0000313" key="1">
    <source>
        <dbReference type="EMBL" id="KRM17692.1"/>
    </source>
</evidence>
<keyword evidence="2" id="KW-1185">Reference proteome</keyword>